<evidence type="ECO:0000313" key="2">
    <source>
        <dbReference type="Proteomes" id="UP001352263"/>
    </source>
</evidence>
<reference evidence="1 2" key="1">
    <citation type="submission" date="2023-10" db="EMBL/GenBank/DDBJ databases">
        <title>Noviherbaspirillum sp. CPCC 100848 genome assembly.</title>
        <authorList>
            <person name="Li X.Y."/>
            <person name="Fang X.M."/>
        </authorList>
    </citation>
    <scope>NUCLEOTIDE SEQUENCE [LARGE SCALE GENOMIC DNA]</scope>
    <source>
        <strain evidence="1 2">CPCC 100848</strain>
    </source>
</reference>
<dbReference type="Proteomes" id="UP001352263">
    <property type="component" value="Unassembled WGS sequence"/>
</dbReference>
<protein>
    <recommendedName>
        <fullName evidence="3">30S ribosomal protein S21</fullName>
    </recommendedName>
</protein>
<organism evidence="1 2">
    <name type="scientific">Noviherbaspirillum album</name>
    <dbReference type="NCBI Taxonomy" id="3080276"/>
    <lineage>
        <taxon>Bacteria</taxon>
        <taxon>Pseudomonadati</taxon>
        <taxon>Pseudomonadota</taxon>
        <taxon>Betaproteobacteria</taxon>
        <taxon>Burkholderiales</taxon>
        <taxon>Oxalobacteraceae</taxon>
        <taxon>Noviherbaspirillum</taxon>
    </lineage>
</organism>
<dbReference type="EMBL" id="JAWIIV010000005">
    <property type="protein sequence ID" value="MEC4719066.1"/>
    <property type="molecule type" value="Genomic_DNA"/>
</dbReference>
<proteinExistence type="predicted"/>
<keyword evidence="2" id="KW-1185">Reference proteome</keyword>
<sequence length="140" mass="15608">MNKYSRHGGNAAMASAAGLLPLQHCWGAFGLAVLGKTVLPQSRTASCCTTMLRGNLNGGKELSLFLAWRPTIFKRTKMMQNLAAVKKIHSQELRRDMKARFHKERAFAFQERRPASAAIKKMARRSRDLPSQKGTFNATC</sequence>
<name>A0ABU6J616_9BURK</name>
<gene>
    <name evidence="1" type="ORF">RY831_07895</name>
</gene>
<comment type="caution">
    <text evidence="1">The sequence shown here is derived from an EMBL/GenBank/DDBJ whole genome shotgun (WGS) entry which is preliminary data.</text>
</comment>
<evidence type="ECO:0008006" key="3">
    <source>
        <dbReference type="Google" id="ProtNLM"/>
    </source>
</evidence>
<accession>A0ABU6J616</accession>
<evidence type="ECO:0000313" key="1">
    <source>
        <dbReference type="EMBL" id="MEC4719066.1"/>
    </source>
</evidence>